<keyword evidence="2" id="KW-1185">Reference proteome</keyword>
<protein>
    <submittedName>
        <fullName evidence="1">Uncharacterized protein</fullName>
    </submittedName>
</protein>
<dbReference type="AlphaFoldDB" id="A0A3R7R7X7"/>
<evidence type="ECO:0000313" key="2">
    <source>
        <dbReference type="Proteomes" id="UP000283634"/>
    </source>
</evidence>
<reference evidence="1 2" key="1">
    <citation type="journal article" date="2018" name="BMC Genomics">
        <title>Genomic comparison of Trypanosoma conorhini and Trypanosoma rangeli to Trypanosoma cruzi strains of high and low virulence.</title>
        <authorList>
            <person name="Bradwell K.R."/>
            <person name="Koparde V.N."/>
            <person name="Matveyev A.V."/>
            <person name="Serrano M.G."/>
            <person name="Alves J.M."/>
            <person name="Parikh H."/>
            <person name="Huang B."/>
            <person name="Lee V."/>
            <person name="Espinosa-Alvarez O."/>
            <person name="Ortiz P.A."/>
            <person name="Costa-Martins A.G."/>
            <person name="Teixeira M.M."/>
            <person name="Buck G.A."/>
        </authorList>
    </citation>
    <scope>NUCLEOTIDE SEQUENCE [LARGE SCALE GENOMIC DNA]</scope>
    <source>
        <strain evidence="1 2">AM80</strain>
    </source>
</reference>
<dbReference type="GeneID" id="40333227"/>
<dbReference type="EMBL" id="MKGL01000556">
    <property type="protein sequence ID" value="RNE97500.1"/>
    <property type="molecule type" value="Genomic_DNA"/>
</dbReference>
<dbReference type="RefSeq" id="XP_029234155.1">
    <property type="nucleotide sequence ID" value="XM_029385986.1"/>
</dbReference>
<comment type="caution">
    <text evidence="1">The sequence shown here is derived from an EMBL/GenBank/DDBJ whole genome shotgun (WGS) entry which is preliminary data.</text>
</comment>
<dbReference type="Proteomes" id="UP000283634">
    <property type="component" value="Unassembled WGS sequence"/>
</dbReference>
<proteinExistence type="predicted"/>
<sequence length="115" mass="12639">MGWGHECRPHPAGKEVGFTNWRQPLPRDVLHNCHSAGLGDLHRRPSSSWGLSPACVRACDRHLLLGAGASRTVNWAVGMMRRVSVFLLGRVLTPEVQTALHLLCPELALHTIHGV</sequence>
<name>A0A3R7R7X7_TRYRA</name>
<organism evidence="1 2">
    <name type="scientific">Trypanosoma rangeli</name>
    <dbReference type="NCBI Taxonomy" id="5698"/>
    <lineage>
        <taxon>Eukaryota</taxon>
        <taxon>Discoba</taxon>
        <taxon>Euglenozoa</taxon>
        <taxon>Kinetoplastea</taxon>
        <taxon>Metakinetoplastina</taxon>
        <taxon>Trypanosomatida</taxon>
        <taxon>Trypanosomatidae</taxon>
        <taxon>Trypanosoma</taxon>
        <taxon>Herpetosoma</taxon>
    </lineage>
</organism>
<gene>
    <name evidence="1" type="ORF">TraAM80_09294</name>
</gene>
<accession>A0A3R7R7X7</accession>
<evidence type="ECO:0000313" key="1">
    <source>
        <dbReference type="EMBL" id="RNE97500.1"/>
    </source>
</evidence>